<accession>A0A9N9GG45</accession>
<reference evidence="1" key="1">
    <citation type="submission" date="2021-06" db="EMBL/GenBank/DDBJ databases">
        <authorList>
            <person name="Kallberg Y."/>
            <person name="Tangrot J."/>
            <person name="Rosling A."/>
        </authorList>
    </citation>
    <scope>NUCLEOTIDE SEQUENCE</scope>
    <source>
        <strain evidence="1">87-6 pot B 2015</strain>
    </source>
</reference>
<name>A0A9N9GG45_FUNMO</name>
<dbReference type="Proteomes" id="UP000789375">
    <property type="component" value="Unassembled WGS sequence"/>
</dbReference>
<evidence type="ECO:0000313" key="2">
    <source>
        <dbReference type="Proteomes" id="UP000789375"/>
    </source>
</evidence>
<proteinExistence type="predicted"/>
<dbReference type="AlphaFoldDB" id="A0A9N9GG45"/>
<protein>
    <submittedName>
        <fullName evidence="1">14758_t:CDS:1</fullName>
    </submittedName>
</protein>
<keyword evidence="2" id="KW-1185">Reference proteome</keyword>
<organism evidence="1 2">
    <name type="scientific">Funneliformis mosseae</name>
    <name type="common">Endomycorrhizal fungus</name>
    <name type="synonym">Glomus mosseae</name>
    <dbReference type="NCBI Taxonomy" id="27381"/>
    <lineage>
        <taxon>Eukaryota</taxon>
        <taxon>Fungi</taxon>
        <taxon>Fungi incertae sedis</taxon>
        <taxon>Mucoromycota</taxon>
        <taxon>Glomeromycotina</taxon>
        <taxon>Glomeromycetes</taxon>
        <taxon>Glomerales</taxon>
        <taxon>Glomeraceae</taxon>
        <taxon>Funneliformis</taxon>
    </lineage>
</organism>
<sequence length="123" mass="14392">MGYNSNEDWMMKTNLIFTNVENLAKFGIKVGIQKIKNLKFEINATYRYKEYLWNLVINLGGRTYYEGHKVLKEHTEENAINGTIDCAKLIGGSLPDSPEHFDDLIFRHWDCIEYKNPISIFQL</sequence>
<evidence type="ECO:0000313" key="1">
    <source>
        <dbReference type="EMBL" id="CAG8600046.1"/>
    </source>
</evidence>
<comment type="caution">
    <text evidence="1">The sequence shown here is derived from an EMBL/GenBank/DDBJ whole genome shotgun (WGS) entry which is preliminary data.</text>
</comment>
<dbReference type="EMBL" id="CAJVPP010002440">
    <property type="protein sequence ID" value="CAG8600046.1"/>
    <property type="molecule type" value="Genomic_DNA"/>
</dbReference>
<gene>
    <name evidence="1" type="ORF">FMOSSE_LOCUS8901</name>
</gene>